<proteinExistence type="predicted"/>
<dbReference type="EMBL" id="QKWP01002332">
    <property type="protein sequence ID" value="RIB03738.1"/>
    <property type="molecule type" value="Genomic_DNA"/>
</dbReference>
<protein>
    <submittedName>
        <fullName evidence="1">Uncharacterized protein</fullName>
    </submittedName>
</protein>
<accession>A0A397U3L5</accession>
<comment type="caution">
    <text evidence="1">The sequence shown here is derived from an EMBL/GenBank/DDBJ whole genome shotgun (WGS) entry which is preliminary data.</text>
</comment>
<evidence type="ECO:0000313" key="2">
    <source>
        <dbReference type="Proteomes" id="UP000266673"/>
    </source>
</evidence>
<dbReference type="Proteomes" id="UP000266673">
    <property type="component" value="Unassembled WGS sequence"/>
</dbReference>
<gene>
    <name evidence="1" type="ORF">C2G38_2224173</name>
</gene>
<name>A0A397U3L5_9GLOM</name>
<organism evidence="1 2">
    <name type="scientific">Gigaspora rosea</name>
    <dbReference type="NCBI Taxonomy" id="44941"/>
    <lineage>
        <taxon>Eukaryota</taxon>
        <taxon>Fungi</taxon>
        <taxon>Fungi incertae sedis</taxon>
        <taxon>Mucoromycota</taxon>
        <taxon>Glomeromycotina</taxon>
        <taxon>Glomeromycetes</taxon>
        <taxon>Diversisporales</taxon>
        <taxon>Gigasporaceae</taxon>
        <taxon>Gigaspora</taxon>
    </lineage>
</organism>
<reference evidence="1 2" key="1">
    <citation type="submission" date="2018-06" db="EMBL/GenBank/DDBJ databases">
        <title>Comparative genomics reveals the genomic features of Rhizophagus irregularis, R. cerebriforme, R. diaphanum and Gigaspora rosea, and their symbiotic lifestyle signature.</title>
        <authorList>
            <person name="Morin E."/>
            <person name="San Clemente H."/>
            <person name="Chen E.C.H."/>
            <person name="De La Providencia I."/>
            <person name="Hainaut M."/>
            <person name="Kuo A."/>
            <person name="Kohler A."/>
            <person name="Murat C."/>
            <person name="Tang N."/>
            <person name="Roy S."/>
            <person name="Loubradou J."/>
            <person name="Henrissat B."/>
            <person name="Grigoriev I.V."/>
            <person name="Corradi N."/>
            <person name="Roux C."/>
            <person name="Martin F.M."/>
        </authorList>
    </citation>
    <scope>NUCLEOTIDE SEQUENCE [LARGE SCALE GENOMIC DNA]</scope>
    <source>
        <strain evidence="1 2">DAOM 194757</strain>
    </source>
</reference>
<sequence length="162" mass="19145">MNISTLRIMKLKRAHQRRNLEIVESKNKEKSKEENEEFIEQEKVSNIEAEICINTMLRFLYEQGPKFGSIEEEVKILRKLHKCQNANLLLLIILKNNELGERMYDLKQKAYIVLYNSSTQEDQEMIVELHLEKITNIHQQTISTGFIVIKFQIDTVSYQTQS</sequence>
<evidence type="ECO:0000313" key="1">
    <source>
        <dbReference type="EMBL" id="RIB03738.1"/>
    </source>
</evidence>
<dbReference type="AlphaFoldDB" id="A0A397U3L5"/>
<keyword evidence="2" id="KW-1185">Reference proteome</keyword>
<dbReference type="OrthoDB" id="2441212at2759"/>